<dbReference type="Proteomes" id="UP000237271">
    <property type="component" value="Unassembled WGS sequence"/>
</dbReference>
<evidence type="ECO:0008006" key="4">
    <source>
        <dbReference type="Google" id="ProtNLM"/>
    </source>
</evidence>
<evidence type="ECO:0000313" key="3">
    <source>
        <dbReference type="Proteomes" id="UP000237271"/>
    </source>
</evidence>
<reference evidence="2 3" key="1">
    <citation type="journal article" date="2017" name="Genome Biol. Evol.">
        <title>Phytophthora megakarya and P. palmivora, closely related causal agents of cacao black pod rot, underwent increases in genome sizes and gene numbers by different mechanisms.</title>
        <authorList>
            <person name="Ali S.S."/>
            <person name="Shao J."/>
            <person name="Lary D.J."/>
            <person name="Kronmiller B."/>
            <person name="Shen D."/>
            <person name="Strem M.D."/>
            <person name="Amoako-Attah I."/>
            <person name="Akrofi A.Y."/>
            <person name="Begoude B.A."/>
            <person name="Ten Hoopen G.M."/>
            <person name="Coulibaly K."/>
            <person name="Kebe B.I."/>
            <person name="Melnick R.L."/>
            <person name="Guiltinan M.J."/>
            <person name="Tyler B.M."/>
            <person name="Meinhardt L.W."/>
            <person name="Bailey B.A."/>
        </authorList>
    </citation>
    <scope>NUCLEOTIDE SEQUENCE [LARGE SCALE GENOMIC DNA]</scope>
    <source>
        <strain evidence="3">sbr112.9</strain>
    </source>
</reference>
<name>A0A2P4XLC4_9STRA</name>
<feature type="region of interest" description="Disordered" evidence="1">
    <location>
        <begin position="1"/>
        <end position="62"/>
    </location>
</feature>
<sequence length="246" mass="27609">MGRKPGLRPSRENGCAKTDRGAAMKRVDPSSPLNESSVHKGCRNLFGDPKSEEEEEGGLYPNTEGSLAVSMSGKSFIKLLSHKASEVTFSVLSITVYPRRYYPPDEELLVSSTTVAYPVAPMSVNCSERTAFVDDIEGVNTTPNSSQGFLKFPEETRKPWWASPVWGYPGVQPENTTTQSQVEDLFWGWISLKKFTVQELKELREDRLLSYVLGQRNLRIEFAHLIAKRQPHHVMEGFKQQPKSGS</sequence>
<organism evidence="2 3">
    <name type="scientific">Phytophthora palmivora</name>
    <dbReference type="NCBI Taxonomy" id="4796"/>
    <lineage>
        <taxon>Eukaryota</taxon>
        <taxon>Sar</taxon>
        <taxon>Stramenopiles</taxon>
        <taxon>Oomycota</taxon>
        <taxon>Peronosporomycetes</taxon>
        <taxon>Peronosporales</taxon>
        <taxon>Peronosporaceae</taxon>
        <taxon>Phytophthora</taxon>
    </lineage>
</organism>
<keyword evidence="3" id="KW-1185">Reference proteome</keyword>
<comment type="caution">
    <text evidence="2">The sequence shown here is derived from an EMBL/GenBank/DDBJ whole genome shotgun (WGS) entry which is preliminary data.</text>
</comment>
<feature type="compositionally biased region" description="Basic and acidic residues" evidence="1">
    <location>
        <begin position="17"/>
        <end position="28"/>
    </location>
</feature>
<dbReference type="OrthoDB" id="126917at2759"/>
<dbReference type="EMBL" id="NCKW01009649">
    <property type="protein sequence ID" value="POM66338.1"/>
    <property type="molecule type" value="Genomic_DNA"/>
</dbReference>
<evidence type="ECO:0000313" key="2">
    <source>
        <dbReference type="EMBL" id="POM66338.1"/>
    </source>
</evidence>
<dbReference type="AlphaFoldDB" id="A0A2P4XLC4"/>
<evidence type="ECO:0000256" key="1">
    <source>
        <dbReference type="SAM" id="MobiDB-lite"/>
    </source>
</evidence>
<gene>
    <name evidence="2" type="ORF">PHPALM_17818</name>
</gene>
<accession>A0A2P4XLC4</accession>
<protein>
    <recommendedName>
        <fullName evidence="4">ATP-binding cassette (ABC) Superfamily</fullName>
    </recommendedName>
</protein>
<proteinExistence type="predicted"/>